<dbReference type="Proteomes" id="UP001055712">
    <property type="component" value="Unassembled WGS sequence"/>
</dbReference>
<keyword evidence="12" id="KW-1185">Reference proteome</keyword>
<comment type="similarity">
    <text evidence="3">Belongs to the PsaG/PsaK family.</text>
</comment>
<accession>A0A9D4TVG8</accession>
<evidence type="ECO:0000313" key="11">
    <source>
        <dbReference type="EMBL" id="KAI3435822.1"/>
    </source>
</evidence>
<comment type="caution">
    <text evidence="11">The sequence shown here is derived from an EMBL/GenBank/DDBJ whole genome shotgun (WGS) entry which is preliminary data.</text>
</comment>
<keyword evidence="4" id="KW-0150">Chloroplast</keyword>
<dbReference type="GO" id="GO:0009522">
    <property type="term" value="C:photosystem I"/>
    <property type="evidence" value="ECO:0007669"/>
    <property type="project" value="UniProtKB-KW"/>
</dbReference>
<sequence>MACTMRAAPSSLFTTKVQRQQAVKPAAARARCVTKAISDVNLVVGGCTVGALALGRFVFLPFHRASLARAGMPKQDGQTHAEAGDDRAQEASFVLKTNDPAGFTIVDVMAWGALGHAAAFYLLATASLNAKVTPF</sequence>
<keyword evidence="5" id="KW-0602">Photosynthesis</keyword>
<dbReference type="AlphaFoldDB" id="A0A9D4TVG8"/>
<dbReference type="GO" id="GO:0015979">
    <property type="term" value="P:photosynthesis"/>
    <property type="evidence" value="ECO:0007669"/>
    <property type="project" value="UniProtKB-KW"/>
</dbReference>
<evidence type="ECO:0000256" key="4">
    <source>
        <dbReference type="ARBA" id="ARBA00022528"/>
    </source>
</evidence>
<evidence type="ECO:0000256" key="3">
    <source>
        <dbReference type="ARBA" id="ARBA00006458"/>
    </source>
</evidence>
<evidence type="ECO:0000256" key="6">
    <source>
        <dbReference type="ARBA" id="ARBA00022640"/>
    </source>
</evidence>
<name>A0A9D4TVG8_CHLVU</name>
<evidence type="ECO:0000256" key="9">
    <source>
        <dbReference type="ARBA" id="ARBA00023136"/>
    </source>
</evidence>
<dbReference type="PANTHER" id="PTHR34195:SF1">
    <property type="entry name" value="PHOTOSYSTEM I REACTION CENTER SUBUNIT V, CHLOROPLASTIC"/>
    <property type="match status" value="1"/>
</dbReference>
<dbReference type="InterPro" id="IPR000549">
    <property type="entry name" value="PSI_PsaG/PsaK"/>
</dbReference>
<evidence type="ECO:0000256" key="10">
    <source>
        <dbReference type="ARBA" id="ARBA00033434"/>
    </source>
</evidence>
<keyword evidence="8" id="KW-0603">Photosystem I</keyword>
<dbReference type="Pfam" id="PF01241">
    <property type="entry name" value="PSI_PSAK"/>
    <property type="match status" value="1"/>
</dbReference>
<keyword evidence="7" id="KW-0812">Transmembrane</keyword>
<dbReference type="PANTHER" id="PTHR34195">
    <property type="entry name" value="PHOTOSYSTEM I REACTION CENTER SUBUNIT V, CHLOROPLASTIC-RELATED"/>
    <property type="match status" value="1"/>
</dbReference>
<dbReference type="InterPro" id="IPR016370">
    <property type="entry name" value="PSI_PsaG/PsaK_pln"/>
</dbReference>
<dbReference type="EMBL" id="SIDB01000002">
    <property type="protein sequence ID" value="KAI3435822.1"/>
    <property type="molecule type" value="Genomic_DNA"/>
</dbReference>
<dbReference type="OrthoDB" id="494978at2759"/>
<evidence type="ECO:0000256" key="8">
    <source>
        <dbReference type="ARBA" id="ARBA00022836"/>
    </source>
</evidence>
<dbReference type="InterPro" id="IPR023618">
    <property type="entry name" value="PSI_PsaG/PsaK_dom"/>
</dbReference>
<gene>
    <name evidence="11" type="ORF">D9Q98_001880</name>
</gene>
<evidence type="ECO:0000256" key="2">
    <source>
        <dbReference type="ARBA" id="ARBA00004229"/>
    </source>
</evidence>
<keyword evidence="6" id="KW-0934">Plastid</keyword>
<evidence type="ECO:0000256" key="5">
    <source>
        <dbReference type="ARBA" id="ARBA00022531"/>
    </source>
</evidence>
<comment type="subcellular location">
    <subcellularLocation>
        <location evidence="1">Membrane</location>
        <topology evidence="1">Multi-pass membrane protein</topology>
    </subcellularLocation>
    <subcellularLocation>
        <location evidence="2">Plastid</location>
        <location evidence="2">Chloroplast</location>
    </subcellularLocation>
</comment>
<organism evidence="11 12">
    <name type="scientific">Chlorella vulgaris</name>
    <name type="common">Green alga</name>
    <dbReference type="NCBI Taxonomy" id="3077"/>
    <lineage>
        <taxon>Eukaryota</taxon>
        <taxon>Viridiplantae</taxon>
        <taxon>Chlorophyta</taxon>
        <taxon>core chlorophytes</taxon>
        <taxon>Trebouxiophyceae</taxon>
        <taxon>Chlorellales</taxon>
        <taxon>Chlorellaceae</taxon>
        <taxon>Chlorella clade</taxon>
        <taxon>Chlorella</taxon>
    </lineage>
</organism>
<evidence type="ECO:0000256" key="1">
    <source>
        <dbReference type="ARBA" id="ARBA00004141"/>
    </source>
</evidence>
<keyword evidence="9" id="KW-0472">Membrane</keyword>
<protein>
    <recommendedName>
        <fullName evidence="10">PSI-G</fullName>
    </recommendedName>
</protein>
<dbReference type="GO" id="GO:0009507">
    <property type="term" value="C:chloroplast"/>
    <property type="evidence" value="ECO:0007669"/>
    <property type="project" value="UniProtKB-SubCell"/>
</dbReference>
<reference evidence="11" key="1">
    <citation type="journal article" date="2019" name="Plant J.">
        <title>Chlorella vulgaris genome assembly and annotation reveals the molecular basis for metabolic acclimation to high light conditions.</title>
        <authorList>
            <person name="Cecchin M."/>
            <person name="Marcolungo L."/>
            <person name="Rossato M."/>
            <person name="Girolomoni L."/>
            <person name="Cosentino E."/>
            <person name="Cuine S."/>
            <person name="Li-Beisson Y."/>
            <person name="Delledonne M."/>
            <person name="Ballottari M."/>
        </authorList>
    </citation>
    <scope>NUCLEOTIDE SEQUENCE</scope>
    <source>
        <strain evidence="11">211/11P</strain>
    </source>
</reference>
<reference evidence="11" key="2">
    <citation type="submission" date="2020-11" db="EMBL/GenBank/DDBJ databases">
        <authorList>
            <person name="Cecchin M."/>
            <person name="Marcolungo L."/>
            <person name="Rossato M."/>
            <person name="Girolomoni L."/>
            <person name="Cosentino E."/>
            <person name="Cuine S."/>
            <person name="Li-Beisson Y."/>
            <person name="Delledonne M."/>
            <person name="Ballottari M."/>
        </authorList>
    </citation>
    <scope>NUCLEOTIDE SEQUENCE</scope>
    <source>
        <strain evidence="11">211/11P</strain>
        <tissue evidence="11">Whole cell</tissue>
    </source>
</reference>
<evidence type="ECO:0000313" key="12">
    <source>
        <dbReference type="Proteomes" id="UP001055712"/>
    </source>
</evidence>
<proteinExistence type="inferred from homology"/>
<evidence type="ECO:0000256" key="7">
    <source>
        <dbReference type="ARBA" id="ARBA00022692"/>
    </source>
</evidence>
<dbReference type="Gene3D" id="1.10.286.40">
    <property type="entry name" value="Chlorophyll a-b binding protein like"/>
    <property type="match status" value="1"/>
</dbReference>